<gene>
    <name evidence="1" type="ORF">COCNU_02G015510</name>
</gene>
<organism evidence="1 2">
    <name type="scientific">Cocos nucifera</name>
    <name type="common">Coconut palm</name>
    <dbReference type="NCBI Taxonomy" id="13894"/>
    <lineage>
        <taxon>Eukaryota</taxon>
        <taxon>Viridiplantae</taxon>
        <taxon>Streptophyta</taxon>
        <taxon>Embryophyta</taxon>
        <taxon>Tracheophyta</taxon>
        <taxon>Spermatophyta</taxon>
        <taxon>Magnoliopsida</taxon>
        <taxon>Liliopsida</taxon>
        <taxon>Arecaceae</taxon>
        <taxon>Arecoideae</taxon>
        <taxon>Cocoseae</taxon>
        <taxon>Attaleinae</taxon>
        <taxon>Cocos</taxon>
    </lineage>
</organism>
<evidence type="ECO:0000313" key="2">
    <source>
        <dbReference type="Proteomes" id="UP000797356"/>
    </source>
</evidence>
<proteinExistence type="predicted"/>
<dbReference type="Proteomes" id="UP000797356">
    <property type="component" value="Chromosome 2"/>
</dbReference>
<name>A0A8K0I0A4_COCNU</name>
<keyword evidence="2" id="KW-1185">Reference proteome</keyword>
<accession>A0A8K0I0A4</accession>
<sequence length="123" mass="13904">MQSLRALALARRSLPALRVLPNPRTLSTQPFAAQDDPLRDEVLVEGKASARAAILNRPFALNALNMDMGRWKTARIFQELIYVYLHFRHIFEASCGHFVWYYHGGEAGVSFPGTFRIATDKTV</sequence>
<reference evidence="1" key="2">
    <citation type="submission" date="2019-07" db="EMBL/GenBank/DDBJ databases">
        <authorList>
            <person name="Yang Y."/>
            <person name="Bocs S."/>
            <person name="Baudouin L."/>
        </authorList>
    </citation>
    <scope>NUCLEOTIDE SEQUENCE</scope>
    <source>
        <tissue evidence="1">Spear leaf of Hainan Tall coconut</tissue>
    </source>
</reference>
<dbReference type="OrthoDB" id="1737613at2759"/>
<keyword evidence="1" id="KW-0378">Hydrolase</keyword>
<dbReference type="EMBL" id="CM017873">
    <property type="protein sequence ID" value="KAG1331583.1"/>
    <property type="molecule type" value="Genomic_DNA"/>
</dbReference>
<protein>
    <submittedName>
        <fullName evidence="1">Putative 3-hydroxyisobutyryl-CoA hydrolase-like protein 2, mitochondrial</fullName>
    </submittedName>
</protein>
<evidence type="ECO:0000313" key="1">
    <source>
        <dbReference type="EMBL" id="KAG1331583.1"/>
    </source>
</evidence>
<comment type="caution">
    <text evidence="1">The sequence shown here is derived from an EMBL/GenBank/DDBJ whole genome shotgun (WGS) entry which is preliminary data.</text>
</comment>
<dbReference type="AlphaFoldDB" id="A0A8K0I0A4"/>
<reference evidence="1" key="1">
    <citation type="journal article" date="2017" name="Gigascience">
        <title>The genome draft of coconut (Cocos nucifera).</title>
        <authorList>
            <person name="Xiao Y."/>
            <person name="Xu P."/>
            <person name="Fan H."/>
            <person name="Baudouin L."/>
            <person name="Xia W."/>
            <person name="Bocs S."/>
            <person name="Xu J."/>
            <person name="Li Q."/>
            <person name="Guo A."/>
            <person name="Zhou L."/>
            <person name="Li J."/>
            <person name="Wu Y."/>
            <person name="Ma Z."/>
            <person name="Armero A."/>
            <person name="Issali A.E."/>
            <person name="Liu N."/>
            <person name="Peng M."/>
            <person name="Yang Y."/>
        </authorList>
    </citation>
    <scope>NUCLEOTIDE SEQUENCE</scope>
    <source>
        <tissue evidence="1">Spear leaf of Hainan Tall coconut</tissue>
    </source>
</reference>
<dbReference type="GO" id="GO:0016787">
    <property type="term" value="F:hydrolase activity"/>
    <property type="evidence" value="ECO:0007669"/>
    <property type="project" value="UniProtKB-KW"/>
</dbReference>